<dbReference type="PRINTS" id="PR00885">
    <property type="entry name" value="BCTERIALGSPH"/>
</dbReference>
<sequence>MPARGFTLLELMLVVFLLGLTAGGVLMTLPPSVSAQPEKEAAEQLLRQIQQVQDDALMSGQLYGLYLTPDGYQFLRRQADRWQPLSEPVALAGRQALPAGVQLQWQLGSDRWQQMQQQEMALYQNRLSLHQMQVLQEDADKALQPQVWLDSSADVVPLQLVLQGALRTARWLLERDDSGQWRLQAGREGA</sequence>
<dbReference type="Gene3D" id="3.55.40.10">
    <property type="entry name" value="minor pseudopilin epsh domain"/>
    <property type="match status" value="1"/>
</dbReference>
<accession>A0A8I2B1T3</accession>
<comment type="caution">
    <text evidence="10">The sequence shown here is derived from an EMBL/GenBank/DDBJ whole genome shotgun (WGS) entry which is preliminary data.</text>
</comment>
<keyword evidence="8" id="KW-0472">Membrane</keyword>
<proteinExistence type="predicted"/>
<evidence type="ECO:0000256" key="4">
    <source>
        <dbReference type="ARBA" id="ARBA00022481"/>
    </source>
</evidence>
<keyword evidence="5" id="KW-0997">Cell inner membrane</keyword>
<dbReference type="EMBL" id="JAFNAA010000003">
    <property type="protein sequence ID" value="MBO1107276.1"/>
    <property type="molecule type" value="Genomic_DNA"/>
</dbReference>
<keyword evidence="6" id="KW-0812">Transmembrane</keyword>
<evidence type="ECO:0000313" key="10">
    <source>
        <dbReference type="EMBL" id="MBO1107276.1"/>
    </source>
</evidence>
<dbReference type="Pfam" id="PF07963">
    <property type="entry name" value="N_methyl"/>
    <property type="match status" value="1"/>
</dbReference>
<dbReference type="NCBIfam" id="TIGR01708">
    <property type="entry name" value="typeII_sec_gspH"/>
    <property type="match status" value="1"/>
</dbReference>
<dbReference type="SUPFAM" id="SSF54523">
    <property type="entry name" value="Pili subunits"/>
    <property type="match status" value="1"/>
</dbReference>
<dbReference type="GO" id="GO:0015627">
    <property type="term" value="C:type II protein secretion system complex"/>
    <property type="evidence" value="ECO:0007669"/>
    <property type="project" value="InterPro"/>
</dbReference>
<comment type="subcellular location">
    <subcellularLocation>
        <location evidence="1">Cell inner membrane</location>
        <topology evidence="1">Single-pass membrane protein</topology>
    </subcellularLocation>
</comment>
<dbReference type="RefSeq" id="WP_207541630.1">
    <property type="nucleotide sequence ID" value="NZ_JAFNAA010000003.1"/>
</dbReference>
<dbReference type="GO" id="GO:0015628">
    <property type="term" value="P:protein secretion by the type II secretion system"/>
    <property type="evidence" value="ECO:0007669"/>
    <property type="project" value="InterPro"/>
</dbReference>
<reference evidence="10" key="1">
    <citation type="submission" date="2021-03" db="EMBL/GenBank/DDBJ databases">
        <title>Plesiomonas shigelloides zfcc0051, isolated from zebrafish feces.</title>
        <authorList>
            <person name="Vanderhoek Z."/>
            <person name="Gaulke C."/>
        </authorList>
    </citation>
    <scope>NUCLEOTIDE SEQUENCE</scope>
    <source>
        <strain evidence="10">Zfcc0051</strain>
    </source>
</reference>
<evidence type="ECO:0000256" key="3">
    <source>
        <dbReference type="ARBA" id="ARBA00022475"/>
    </source>
</evidence>
<keyword evidence="3" id="KW-1003">Cell membrane</keyword>
<dbReference type="Proteomes" id="UP000664658">
    <property type="component" value="Unassembled WGS sequence"/>
</dbReference>
<evidence type="ECO:0000256" key="8">
    <source>
        <dbReference type="ARBA" id="ARBA00023136"/>
    </source>
</evidence>
<dbReference type="AlphaFoldDB" id="A0A8I2B1T3"/>
<evidence type="ECO:0000256" key="9">
    <source>
        <dbReference type="ARBA" id="ARBA00030775"/>
    </source>
</evidence>
<organism evidence="10 11">
    <name type="scientific">Plesiomonas shigelloides</name>
    <name type="common">Aeromonas shigelloides</name>
    <dbReference type="NCBI Taxonomy" id="703"/>
    <lineage>
        <taxon>Bacteria</taxon>
        <taxon>Pseudomonadati</taxon>
        <taxon>Pseudomonadota</taxon>
        <taxon>Gammaproteobacteria</taxon>
        <taxon>Enterobacterales</taxon>
        <taxon>Enterobacteriaceae</taxon>
        <taxon>Plesiomonas</taxon>
    </lineage>
</organism>
<keyword evidence="4" id="KW-0488">Methylation</keyword>
<dbReference type="InterPro" id="IPR002416">
    <property type="entry name" value="T2SS_protein-GspH"/>
</dbReference>
<evidence type="ECO:0000256" key="2">
    <source>
        <dbReference type="ARBA" id="ARBA00021549"/>
    </source>
</evidence>
<dbReference type="InterPro" id="IPR049875">
    <property type="entry name" value="TypeII_GspH"/>
</dbReference>
<keyword evidence="7" id="KW-1133">Transmembrane helix</keyword>
<dbReference type="PROSITE" id="PS00409">
    <property type="entry name" value="PROKAR_NTER_METHYL"/>
    <property type="match status" value="1"/>
</dbReference>
<protein>
    <recommendedName>
        <fullName evidence="2">Type II secretion system protein H</fullName>
    </recommendedName>
    <alternativeName>
        <fullName evidence="9">General secretion pathway protein H</fullName>
    </alternativeName>
</protein>
<evidence type="ECO:0000256" key="5">
    <source>
        <dbReference type="ARBA" id="ARBA00022519"/>
    </source>
</evidence>
<dbReference type="InterPro" id="IPR012902">
    <property type="entry name" value="N_methyl_site"/>
</dbReference>
<name>A0A8I2B1T3_PLESH</name>
<evidence type="ECO:0000313" key="11">
    <source>
        <dbReference type="Proteomes" id="UP000664658"/>
    </source>
</evidence>
<dbReference type="GO" id="GO:0005886">
    <property type="term" value="C:plasma membrane"/>
    <property type="evidence" value="ECO:0007669"/>
    <property type="project" value="UniProtKB-SubCell"/>
</dbReference>
<dbReference type="InterPro" id="IPR045584">
    <property type="entry name" value="Pilin-like"/>
</dbReference>
<evidence type="ECO:0000256" key="7">
    <source>
        <dbReference type="ARBA" id="ARBA00022989"/>
    </source>
</evidence>
<dbReference type="NCBIfam" id="TIGR02532">
    <property type="entry name" value="IV_pilin_GFxxxE"/>
    <property type="match status" value="1"/>
</dbReference>
<gene>
    <name evidence="10" type="primary">gspH</name>
    <name evidence="10" type="ORF">J2R62_03415</name>
</gene>
<evidence type="ECO:0000256" key="6">
    <source>
        <dbReference type="ARBA" id="ARBA00022692"/>
    </source>
</evidence>
<evidence type="ECO:0000256" key="1">
    <source>
        <dbReference type="ARBA" id="ARBA00004377"/>
    </source>
</evidence>